<proteinExistence type="inferred from homology"/>
<evidence type="ECO:0000313" key="10">
    <source>
        <dbReference type="Proteomes" id="UP000823860"/>
    </source>
</evidence>
<keyword evidence="3 6" id="KW-0732">Signal</keyword>
<dbReference type="InterPro" id="IPR011990">
    <property type="entry name" value="TPR-like_helical_dom_sf"/>
</dbReference>
<reference evidence="9" key="2">
    <citation type="submission" date="2021-04" db="EMBL/GenBank/DDBJ databases">
        <authorList>
            <person name="Gilroy R."/>
        </authorList>
    </citation>
    <scope>NUCLEOTIDE SEQUENCE</scope>
    <source>
        <strain evidence="9">ChiHecec1B25-7008</strain>
    </source>
</reference>
<evidence type="ECO:0000313" key="9">
    <source>
        <dbReference type="EMBL" id="HJA83866.1"/>
    </source>
</evidence>
<protein>
    <submittedName>
        <fullName evidence="9">RagB/SusD family nutrient uptake outer membrane protein</fullName>
    </submittedName>
</protein>
<evidence type="ECO:0000259" key="7">
    <source>
        <dbReference type="Pfam" id="PF07980"/>
    </source>
</evidence>
<feature type="domain" description="RagB/SusD" evidence="7">
    <location>
        <begin position="335"/>
        <end position="611"/>
    </location>
</feature>
<evidence type="ECO:0000256" key="4">
    <source>
        <dbReference type="ARBA" id="ARBA00023136"/>
    </source>
</evidence>
<dbReference type="InterPro" id="IPR012944">
    <property type="entry name" value="SusD_RagB_dom"/>
</dbReference>
<name>A0A9D2KSA1_9BACE</name>
<dbReference type="Proteomes" id="UP000823860">
    <property type="component" value="Unassembled WGS sequence"/>
</dbReference>
<dbReference type="SUPFAM" id="SSF48452">
    <property type="entry name" value="TPR-like"/>
    <property type="match status" value="1"/>
</dbReference>
<evidence type="ECO:0000256" key="3">
    <source>
        <dbReference type="ARBA" id="ARBA00022729"/>
    </source>
</evidence>
<sequence length="664" mass="75621">MKTLRILSSALLLSATLASCEDFLDKEPPSYAVPEDYYRSEDQIQAAANAFYTDVAPNLQGAFSDDYTDIQAGTSANGMYAEGQWRVGRDNSNWDWTLIRNINYSLNTSVQRYKNGEVKGSAQNIEQYIGEMYFFRAYRYFIMLRNWGDLPIVTEAMPDDEAVLVAASKRRPRNEVARFIIANLDTARTYMKDGFDPVRNRVSRDVATLVKSRVALFEASWLENFKNTPFVPNGPEWPGKSKDYNANYEYPSGSIDNEVRYFLEIAAESAEEVAEKYKNSLTRNTGIVPQSEDDDNPYFYMFGAVDMSGYPDILMWRGFDKSLVTNGTEVGVQFGNWGVGVTRNGVERFVMSDGKPWYATHDGFRYDDSTIGNVRQNADPRLHIFLKEPGQLNVFKNMEESTTHAVPVEPYPDILISDYNKAYSTGYALRKGGTFDKALCENGLAYNGAISFRATEALLNYMEAQYLLTHDINSGHILEYWKTVRTAAGFTGNAVDPTVTIEATDMAQERSDWASYTAGQQLTDRVLYNIRRERCCELFGEGYRSMDLSRWRSYDQMLTEPYHVEGFHLWNTPMEDWYTGLVSDGSASANVSSPSLSEYLRPYEKNMTSGNLYRNGYIWKMAHYLQPMPIRQLLLTADDHASVERSPLYQNPYWPTEADLAAEQ</sequence>
<comment type="subcellular location">
    <subcellularLocation>
        <location evidence="1">Cell outer membrane</location>
    </subcellularLocation>
</comment>
<organism evidence="9 10">
    <name type="scientific">Candidatus Bacteroides intestinavium</name>
    <dbReference type="NCBI Taxonomy" id="2838469"/>
    <lineage>
        <taxon>Bacteria</taxon>
        <taxon>Pseudomonadati</taxon>
        <taxon>Bacteroidota</taxon>
        <taxon>Bacteroidia</taxon>
        <taxon>Bacteroidales</taxon>
        <taxon>Bacteroidaceae</taxon>
        <taxon>Bacteroides</taxon>
    </lineage>
</organism>
<dbReference type="Pfam" id="PF07980">
    <property type="entry name" value="SusD_RagB"/>
    <property type="match status" value="1"/>
</dbReference>
<keyword evidence="4" id="KW-0472">Membrane</keyword>
<feature type="domain" description="SusD-like N-terminal" evidence="8">
    <location>
        <begin position="22"/>
        <end position="215"/>
    </location>
</feature>
<comment type="caution">
    <text evidence="9">The sequence shown here is derived from an EMBL/GenBank/DDBJ whole genome shotgun (WGS) entry which is preliminary data.</text>
</comment>
<evidence type="ECO:0000256" key="1">
    <source>
        <dbReference type="ARBA" id="ARBA00004442"/>
    </source>
</evidence>
<feature type="chain" id="PRO_5038604214" evidence="6">
    <location>
        <begin position="21"/>
        <end position="664"/>
    </location>
</feature>
<dbReference type="EMBL" id="DWZE01000088">
    <property type="protein sequence ID" value="HJA83866.1"/>
    <property type="molecule type" value="Genomic_DNA"/>
</dbReference>
<dbReference type="GO" id="GO:0009279">
    <property type="term" value="C:cell outer membrane"/>
    <property type="evidence" value="ECO:0007669"/>
    <property type="project" value="UniProtKB-SubCell"/>
</dbReference>
<dbReference type="InterPro" id="IPR033985">
    <property type="entry name" value="SusD-like_N"/>
</dbReference>
<dbReference type="Gene3D" id="1.25.40.390">
    <property type="match status" value="1"/>
</dbReference>
<dbReference type="AlphaFoldDB" id="A0A9D2KSA1"/>
<evidence type="ECO:0000256" key="6">
    <source>
        <dbReference type="SAM" id="SignalP"/>
    </source>
</evidence>
<comment type="similarity">
    <text evidence="2">Belongs to the SusD family.</text>
</comment>
<gene>
    <name evidence="9" type="ORF">H9785_07865</name>
</gene>
<accession>A0A9D2KSA1</accession>
<evidence type="ECO:0000256" key="5">
    <source>
        <dbReference type="ARBA" id="ARBA00023237"/>
    </source>
</evidence>
<evidence type="ECO:0000259" key="8">
    <source>
        <dbReference type="Pfam" id="PF14322"/>
    </source>
</evidence>
<feature type="signal peptide" evidence="6">
    <location>
        <begin position="1"/>
        <end position="20"/>
    </location>
</feature>
<reference evidence="9" key="1">
    <citation type="journal article" date="2021" name="PeerJ">
        <title>Extensive microbial diversity within the chicken gut microbiome revealed by metagenomics and culture.</title>
        <authorList>
            <person name="Gilroy R."/>
            <person name="Ravi A."/>
            <person name="Getino M."/>
            <person name="Pursley I."/>
            <person name="Horton D.L."/>
            <person name="Alikhan N.F."/>
            <person name="Baker D."/>
            <person name="Gharbi K."/>
            <person name="Hall N."/>
            <person name="Watson M."/>
            <person name="Adriaenssens E.M."/>
            <person name="Foster-Nyarko E."/>
            <person name="Jarju S."/>
            <person name="Secka A."/>
            <person name="Antonio M."/>
            <person name="Oren A."/>
            <person name="Chaudhuri R.R."/>
            <person name="La Ragione R."/>
            <person name="Hildebrand F."/>
            <person name="Pallen M.J."/>
        </authorList>
    </citation>
    <scope>NUCLEOTIDE SEQUENCE</scope>
    <source>
        <strain evidence="9">ChiHecec1B25-7008</strain>
    </source>
</reference>
<dbReference type="PROSITE" id="PS51257">
    <property type="entry name" value="PROKAR_LIPOPROTEIN"/>
    <property type="match status" value="1"/>
</dbReference>
<keyword evidence="5" id="KW-0998">Cell outer membrane</keyword>
<dbReference type="Pfam" id="PF14322">
    <property type="entry name" value="SusD-like_3"/>
    <property type="match status" value="1"/>
</dbReference>
<evidence type="ECO:0000256" key="2">
    <source>
        <dbReference type="ARBA" id="ARBA00006275"/>
    </source>
</evidence>